<evidence type="ECO:0008006" key="4">
    <source>
        <dbReference type="Google" id="ProtNLM"/>
    </source>
</evidence>
<keyword evidence="2" id="KW-0472">Membrane</keyword>
<geneLocation type="non-photosynthetic plastid" evidence="3"/>
<feature type="transmembrane region" description="Helical" evidence="2">
    <location>
        <begin position="97"/>
        <end position="117"/>
    </location>
</feature>
<feature type="region of interest" description="Disordered" evidence="1">
    <location>
        <begin position="1015"/>
        <end position="1035"/>
    </location>
</feature>
<feature type="region of interest" description="Disordered" evidence="1">
    <location>
        <begin position="694"/>
        <end position="715"/>
    </location>
</feature>
<feature type="transmembrane region" description="Helical" evidence="2">
    <location>
        <begin position="290"/>
        <end position="309"/>
    </location>
</feature>
<sequence length="1035" mass="122215">MLPIPISEIMRDYTEVISTLTRAMGPQYNLNIVKESLIFLVTLIGHKINFLYNILNTKKIYYDASVMIPYVHMDEESAFFNQFFEYDEILNIRENPLIAGFLNSIFFVFPNSVAHLVAIRRLIIQGIPAATYTLGGYLAGQLIMIACVVFGNQRILTQLITLEPLNYFLGLILLGRIIYNIRFESFINLDTWEHPNYKKYFINSLLLSFCEQGTIFPFLSNLTLSANPSILQISFSQNLFIMFTQMFFYITGMVLGSILFSGLWFLFFLKLKSFLYARILIAKNRFFAHWNTVLSVLMVTIAIATIPYYSFHFLFLAPFGFMPEDRVFRNTIFTDSYVKDVSNEISFLTRGNLMELKLFPFNTGEYLIYPEELQTLSMEDLIYRSDYAWVRRMEKLSTDVVTTNSKGKKLSQKLGFQKGSKSMAQRVLPRQTPLMTYRLDLHNRFKTDDIVKPNLDIEHNEIKSQQKINKENIDIWQRLPHDPILDRYFQWYDFENLELSLSDNIIETTEINLEQTEENIIYFFVRNLVQSPFLFVARFLQNQRDIGYSHYDIGLRTKQQYQQSIIYKLLLKLDISTFLLRQPRKWCLNGEHEYDLQAKRQIYNRYYDSLRNYRKIPIKFFKIFDDFFGGAINTSNQVYNQQFTGTLRNLTRFFSLTLDDEQDFSKNKILNYIEVLPTTNITDEEIHSTEVDDDDFIEENNDQNNLEDEEDLDEEEDLDVIEYDDSSGEVSVFENKDMDKNKPSSSFIDLELVHRPVSGEELSKLKRTNITLKFDQPLYKFSKFDIGPEPHEELHNFMESFNKSRLKGFSMIDQYCSPLYVDEFLTINNKMLMTDCTAILLLPDDACLPEGEFDYSVNLIDERLKKLGYTYSKEKDKLLKERMNSFYISNWGAPDRGGMFDFLNNFVFFSCWPLHDHIIEKPFYEESIPYLIMKEYKEQVEYTIEDELTYDVFELSEEDGLSFTRPWIMEYMLLDGARDPYYLLDLFIPQKGGFVWPGIDDIYVPGIKRRKKRPMPDRRTVDLPEKEEDENDINY</sequence>
<dbReference type="EMBL" id="MN794236">
    <property type="protein sequence ID" value="QOZ41705.1"/>
    <property type="molecule type" value="Genomic_DNA"/>
</dbReference>
<evidence type="ECO:0000256" key="1">
    <source>
        <dbReference type="SAM" id="MobiDB-lite"/>
    </source>
</evidence>
<proteinExistence type="predicted"/>
<keyword evidence="2" id="KW-1133">Transmembrane helix</keyword>
<feature type="transmembrane region" description="Helical" evidence="2">
    <location>
        <begin position="129"/>
        <end position="151"/>
    </location>
</feature>
<keyword evidence="3" id="KW-0934">Plastid</keyword>
<feature type="compositionally biased region" description="Basic and acidic residues" evidence="1">
    <location>
        <begin position="1015"/>
        <end position="1024"/>
    </location>
</feature>
<gene>
    <name evidence="3" type="ORF">DBVPGpl_044</name>
</gene>
<evidence type="ECO:0000313" key="3">
    <source>
        <dbReference type="EMBL" id="QOZ41705.1"/>
    </source>
</evidence>
<keyword evidence="2" id="KW-0812">Transmembrane</keyword>
<name>A0A873HVS6_PROWI</name>
<dbReference type="AlphaFoldDB" id="A0A873HVS6"/>
<feature type="compositionally biased region" description="Acidic residues" evidence="1">
    <location>
        <begin position="1025"/>
        <end position="1035"/>
    </location>
</feature>
<evidence type="ECO:0000256" key="2">
    <source>
        <dbReference type="SAM" id="Phobius"/>
    </source>
</evidence>
<organism evidence="3">
    <name type="scientific">Prototheca wickerhamii</name>
    <dbReference type="NCBI Taxonomy" id="3111"/>
    <lineage>
        <taxon>Eukaryota</taxon>
        <taxon>Viridiplantae</taxon>
        <taxon>Chlorophyta</taxon>
        <taxon>core chlorophytes</taxon>
        <taxon>Trebouxiophyceae</taxon>
        <taxon>Chlorellales</taxon>
        <taxon>Chlorellaceae</taxon>
        <taxon>Prototheca</taxon>
    </lineage>
</organism>
<accession>A0A873HVS6</accession>
<feature type="transmembrane region" description="Helical" evidence="2">
    <location>
        <begin position="37"/>
        <end position="55"/>
    </location>
</feature>
<feature type="transmembrane region" description="Helical" evidence="2">
    <location>
        <begin position="157"/>
        <end position="179"/>
    </location>
</feature>
<feature type="transmembrane region" description="Helical" evidence="2">
    <location>
        <begin position="239"/>
        <end position="269"/>
    </location>
</feature>
<protein>
    <recommendedName>
        <fullName evidence="4">Ycf1</fullName>
    </recommendedName>
</protein>
<reference evidence="3" key="1">
    <citation type="journal article" name="Front. Plant Sci.">
        <title>Sequencing and Analysis of the Complete Organellar Genomes of Prototheca wickerhamii.</title>
        <authorList>
            <person name="Bakula Z."/>
            <person name="Gromadka R."/>
            <person name="Gawor J."/>
            <person name="Siedlecki P."/>
            <person name="Pomorski J.J."/>
            <person name="Maciszewski K."/>
            <person name="Gromadka A."/>
            <person name="Karnkowska A."/>
            <person name="Jagielski T."/>
        </authorList>
    </citation>
    <scope>NUCLEOTIDE SEQUENCE</scope>
    <source>
        <strain evidence="3">DBVPG</strain>
    </source>
</reference>